<protein>
    <submittedName>
        <fullName evidence="1">Uncharacterized protein</fullName>
    </submittedName>
</protein>
<dbReference type="AlphaFoldDB" id="A0AAE1CWB7"/>
<organism evidence="1 2">
    <name type="scientific">Elysia crispata</name>
    <name type="common">lettuce slug</name>
    <dbReference type="NCBI Taxonomy" id="231223"/>
    <lineage>
        <taxon>Eukaryota</taxon>
        <taxon>Metazoa</taxon>
        <taxon>Spiralia</taxon>
        <taxon>Lophotrochozoa</taxon>
        <taxon>Mollusca</taxon>
        <taxon>Gastropoda</taxon>
        <taxon>Heterobranchia</taxon>
        <taxon>Euthyneura</taxon>
        <taxon>Panpulmonata</taxon>
        <taxon>Sacoglossa</taxon>
        <taxon>Placobranchoidea</taxon>
        <taxon>Plakobranchidae</taxon>
        <taxon>Elysia</taxon>
    </lineage>
</organism>
<evidence type="ECO:0000313" key="1">
    <source>
        <dbReference type="EMBL" id="KAK3741065.1"/>
    </source>
</evidence>
<gene>
    <name evidence="1" type="ORF">RRG08_005755</name>
</gene>
<reference evidence="1" key="1">
    <citation type="journal article" date="2023" name="G3 (Bethesda)">
        <title>A reference genome for the long-term kleptoplast-retaining sea slug Elysia crispata morphotype clarki.</title>
        <authorList>
            <person name="Eastman K.E."/>
            <person name="Pendleton A.L."/>
            <person name="Shaikh M.A."/>
            <person name="Suttiyut T."/>
            <person name="Ogas R."/>
            <person name="Tomko P."/>
            <person name="Gavelis G."/>
            <person name="Widhalm J.R."/>
            <person name="Wisecaver J.H."/>
        </authorList>
    </citation>
    <scope>NUCLEOTIDE SEQUENCE</scope>
    <source>
        <strain evidence="1">ECLA1</strain>
    </source>
</reference>
<keyword evidence="2" id="KW-1185">Reference proteome</keyword>
<dbReference type="Proteomes" id="UP001283361">
    <property type="component" value="Unassembled WGS sequence"/>
</dbReference>
<sequence length="721" mass="79885">MVTEMIIGLLLPTPHPLGPAPRQALVLKYNVPEHNKIPNSSKSLAHTLGSKAAQCNMVARIVSNGHGDLLFSLVHETPGVLLYSRRAAGSNITAVTPSCDPAVPGSRVPPGASFGQFQVGARRDHSQRSPVTSARALARPSVASTCKCTHGPPEFCGDGRNHLHMNISQHSTGLVLVYLLRCTCFRLLSSDQSWRTDTNLYRVSIPSLITSIQYLLQDLLPISPGEQYLLQDLIPISPGEQVQISDLSRLMALSHHIHSVPVARLHCDQSWRTDTNLYRVSIPSLITSIQYLSQDLTPTSPGEQYLLQDLIPIRPGEQVQISDLSRLMALSHHIHSVPVARLNSDQSWRTVLENRYRSLICRVSWPSLITSIQFLLQDSIPISPGEQFLLQDSIPISPGEQVQISDLSRLMALSHHIHSVPVARLNSDQSWRTVLENRYRSLICRVSWPSLITSIQFLLQDSIPISPGEQFLLQDSIPISPGEQVQISDLSRLMALSHQIHSVPVARLNSHQSWRTVPVARLNSDQSWRTGTDLYRVSIPSLITSIQYLLQDLIPISPGEQVQISDLSRLMALSHHIHSVPVARLNSGQSWRTAAVHLISWTKLTCPIWAHGRMCPVPGPLPFTRHTSRIAATLSSYRTLAELPVAFTLLMHFGKPLTDTERVLVAFFGSMKGVFKVLKDLAGTQHQNQCNEPKKSEAPLITRLAQSNSHSNSTPVTLIKS</sequence>
<proteinExistence type="predicted"/>
<name>A0AAE1CWB7_9GAST</name>
<accession>A0AAE1CWB7</accession>
<comment type="caution">
    <text evidence="1">The sequence shown here is derived from an EMBL/GenBank/DDBJ whole genome shotgun (WGS) entry which is preliminary data.</text>
</comment>
<dbReference type="EMBL" id="JAWDGP010006450">
    <property type="protein sequence ID" value="KAK3741065.1"/>
    <property type="molecule type" value="Genomic_DNA"/>
</dbReference>
<evidence type="ECO:0000313" key="2">
    <source>
        <dbReference type="Proteomes" id="UP001283361"/>
    </source>
</evidence>